<dbReference type="NCBIfam" id="TIGR00611">
    <property type="entry name" value="recf"/>
    <property type="match status" value="1"/>
</dbReference>
<dbReference type="InterPro" id="IPR018078">
    <property type="entry name" value="DNA-binding_RecF_CS"/>
</dbReference>
<evidence type="ECO:0000256" key="1">
    <source>
        <dbReference type="ARBA" id="ARBA00004496"/>
    </source>
</evidence>
<dbReference type="GO" id="GO:0003697">
    <property type="term" value="F:single-stranded DNA binding"/>
    <property type="evidence" value="ECO:0007669"/>
    <property type="project" value="UniProtKB-UniRule"/>
</dbReference>
<dbReference type="GO" id="GO:0005524">
    <property type="term" value="F:ATP binding"/>
    <property type="evidence" value="ECO:0007669"/>
    <property type="project" value="UniProtKB-UniRule"/>
</dbReference>
<protein>
    <recommendedName>
        <fullName evidence="3 9">DNA replication and repair protein RecF</fullName>
    </recommendedName>
</protein>
<evidence type="ECO:0000313" key="11">
    <source>
        <dbReference type="EMBL" id="OGM30373.1"/>
    </source>
</evidence>
<evidence type="ECO:0000256" key="3">
    <source>
        <dbReference type="ARBA" id="ARBA00020170"/>
    </source>
</evidence>
<keyword evidence="7 9" id="KW-0067">ATP-binding</keyword>
<dbReference type="GO" id="GO:0006302">
    <property type="term" value="P:double-strand break repair"/>
    <property type="evidence" value="ECO:0007669"/>
    <property type="project" value="TreeGrafter"/>
</dbReference>
<comment type="subcellular location">
    <subcellularLocation>
        <location evidence="1 9">Cytoplasm</location>
    </subcellularLocation>
</comment>
<dbReference type="GO" id="GO:0000731">
    <property type="term" value="P:DNA synthesis involved in DNA repair"/>
    <property type="evidence" value="ECO:0007669"/>
    <property type="project" value="TreeGrafter"/>
</dbReference>
<dbReference type="PROSITE" id="PS00617">
    <property type="entry name" value="RECF_1"/>
    <property type="match status" value="1"/>
</dbReference>
<dbReference type="EMBL" id="MGGM01000001">
    <property type="protein sequence ID" value="OGM30373.1"/>
    <property type="molecule type" value="Genomic_DNA"/>
</dbReference>
<name>A0A1F7YSU2_9BACT</name>
<dbReference type="GO" id="GO:0006260">
    <property type="term" value="P:DNA replication"/>
    <property type="evidence" value="ECO:0007669"/>
    <property type="project" value="UniProtKB-UniRule"/>
</dbReference>
<organism evidence="11 12">
    <name type="scientific">Candidatus Woesebacteria bacterium RIFCSPHIGHO2_01_FULL_41_10</name>
    <dbReference type="NCBI Taxonomy" id="1802500"/>
    <lineage>
        <taxon>Bacteria</taxon>
        <taxon>Candidatus Woeseibacteriota</taxon>
    </lineage>
</organism>
<keyword evidence="6 9" id="KW-0547">Nucleotide-binding</keyword>
<dbReference type="InterPro" id="IPR003395">
    <property type="entry name" value="RecF/RecN/SMC_N"/>
</dbReference>
<comment type="caution">
    <text evidence="11">The sequence shown here is derived from an EMBL/GenBank/DDBJ whole genome shotgun (WGS) entry which is preliminary data.</text>
</comment>
<dbReference type="GO" id="GO:0009432">
    <property type="term" value="P:SOS response"/>
    <property type="evidence" value="ECO:0007669"/>
    <property type="project" value="UniProtKB-UniRule"/>
</dbReference>
<dbReference type="GO" id="GO:0005737">
    <property type="term" value="C:cytoplasm"/>
    <property type="evidence" value="ECO:0007669"/>
    <property type="project" value="UniProtKB-SubCell"/>
</dbReference>
<accession>A0A1F7YSU2</accession>
<dbReference type="PANTHER" id="PTHR32182">
    <property type="entry name" value="DNA REPLICATION AND REPAIR PROTEIN RECF"/>
    <property type="match status" value="1"/>
</dbReference>
<feature type="domain" description="RecF/RecN/SMC N-terminal" evidence="10">
    <location>
        <begin position="3"/>
        <end position="345"/>
    </location>
</feature>
<reference evidence="11 12" key="1">
    <citation type="journal article" date="2016" name="Nat. Commun.">
        <title>Thousands of microbial genomes shed light on interconnected biogeochemical processes in an aquifer system.</title>
        <authorList>
            <person name="Anantharaman K."/>
            <person name="Brown C.T."/>
            <person name="Hug L.A."/>
            <person name="Sharon I."/>
            <person name="Castelle C.J."/>
            <person name="Probst A.J."/>
            <person name="Thomas B.C."/>
            <person name="Singh A."/>
            <person name="Wilkins M.J."/>
            <person name="Karaoz U."/>
            <person name="Brodie E.L."/>
            <person name="Williams K.H."/>
            <person name="Hubbard S.S."/>
            <person name="Banfield J.F."/>
        </authorList>
    </citation>
    <scope>NUCLEOTIDE SEQUENCE [LARGE SCALE GENOMIC DNA]</scope>
</reference>
<evidence type="ECO:0000256" key="9">
    <source>
        <dbReference type="HAMAP-Rule" id="MF_00365"/>
    </source>
</evidence>
<keyword evidence="9" id="KW-0227">DNA damage</keyword>
<keyword evidence="8 9" id="KW-0238">DNA-binding</keyword>
<keyword evidence="4 9" id="KW-0963">Cytoplasm</keyword>
<keyword evidence="9" id="KW-0742">SOS response</keyword>
<dbReference type="Proteomes" id="UP000177263">
    <property type="component" value="Unassembled WGS sequence"/>
</dbReference>
<evidence type="ECO:0000259" key="10">
    <source>
        <dbReference type="Pfam" id="PF02463"/>
    </source>
</evidence>
<evidence type="ECO:0000256" key="5">
    <source>
        <dbReference type="ARBA" id="ARBA00022705"/>
    </source>
</evidence>
<dbReference type="InterPro" id="IPR027417">
    <property type="entry name" value="P-loop_NTPase"/>
</dbReference>
<dbReference type="InterPro" id="IPR001238">
    <property type="entry name" value="DNA-binding_RecF"/>
</dbReference>
<evidence type="ECO:0000256" key="2">
    <source>
        <dbReference type="ARBA" id="ARBA00008016"/>
    </source>
</evidence>
<dbReference type="HAMAP" id="MF_00365">
    <property type="entry name" value="RecF"/>
    <property type="match status" value="1"/>
</dbReference>
<dbReference type="Pfam" id="PF02463">
    <property type="entry name" value="SMC_N"/>
    <property type="match status" value="1"/>
</dbReference>
<sequence>MSIKRITLTCFRNFIGQTFEFSPEITVIAGANASGKTNILEALSLLSTAKSFRARIDEEMIHYESDIGRVKGALEAASETLEAILTRGVLTEGKVAKKVARKRLLLDGVGKRMVDFAGNFPTVLFRPQDLELVTDAPSRRRRFLDQLLSQVDYEYRRALVSYEKGIRRRNKLLLAIREEGAPRSQLYFWDELLIKNGNYIGKMRDEFIRFANRREALDQRIFSLSYDKSAISHERLSEYATQEVAAATTLVGPHRDDMIFYLEKEGSERDLGAFGSRGEQRMGVLWLKLAELAYISKDNTHPTLLLDDIFSELDEQHRRIVKEVAGNQQTIITTADEDYLTGFEKVEIIKL</sequence>
<keyword evidence="9" id="KW-0234">DNA repair</keyword>
<evidence type="ECO:0000313" key="12">
    <source>
        <dbReference type="Proteomes" id="UP000177263"/>
    </source>
</evidence>
<feature type="binding site" evidence="9">
    <location>
        <begin position="30"/>
        <end position="37"/>
    </location>
    <ligand>
        <name>ATP</name>
        <dbReference type="ChEBI" id="CHEBI:30616"/>
    </ligand>
</feature>
<dbReference type="PANTHER" id="PTHR32182:SF0">
    <property type="entry name" value="DNA REPLICATION AND REPAIR PROTEIN RECF"/>
    <property type="match status" value="1"/>
</dbReference>
<evidence type="ECO:0000256" key="4">
    <source>
        <dbReference type="ARBA" id="ARBA00022490"/>
    </source>
</evidence>
<gene>
    <name evidence="9" type="primary">recF</name>
    <name evidence="11" type="ORF">A2801_03330</name>
</gene>
<dbReference type="Gene3D" id="1.20.1050.90">
    <property type="entry name" value="RecF/RecN/SMC, N-terminal domain"/>
    <property type="match status" value="1"/>
</dbReference>
<dbReference type="SUPFAM" id="SSF52540">
    <property type="entry name" value="P-loop containing nucleoside triphosphate hydrolases"/>
    <property type="match status" value="1"/>
</dbReference>
<keyword evidence="5 9" id="KW-0235">DNA replication</keyword>
<evidence type="ECO:0000256" key="8">
    <source>
        <dbReference type="ARBA" id="ARBA00023125"/>
    </source>
</evidence>
<evidence type="ECO:0000256" key="6">
    <source>
        <dbReference type="ARBA" id="ARBA00022741"/>
    </source>
</evidence>
<dbReference type="InterPro" id="IPR042174">
    <property type="entry name" value="RecF_2"/>
</dbReference>
<dbReference type="AlphaFoldDB" id="A0A1F7YSU2"/>
<dbReference type="Gene3D" id="3.40.50.300">
    <property type="entry name" value="P-loop containing nucleotide triphosphate hydrolases"/>
    <property type="match status" value="1"/>
</dbReference>
<dbReference type="STRING" id="1802500.A2801_03330"/>
<proteinExistence type="inferred from homology"/>
<comment type="similarity">
    <text evidence="2 9">Belongs to the RecF family.</text>
</comment>
<comment type="function">
    <text evidence="9">The RecF protein is involved in DNA metabolism; it is required for DNA replication and normal SOS inducibility. RecF binds preferentially to single-stranded, linear DNA. It also seems to bind ATP.</text>
</comment>
<evidence type="ECO:0000256" key="7">
    <source>
        <dbReference type="ARBA" id="ARBA00022840"/>
    </source>
</evidence>